<evidence type="ECO:0000259" key="1">
    <source>
        <dbReference type="Pfam" id="PF01397"/>
    </source>
</evidence>
<protein>
    <recommendedName>
        <fullName evidence="1">Terpene synthase N-terminal domain-containing protein</fullName>
    </recommendedName>
</protein>
<accession>A0ABU6Q9S6</accession>
<feature type="domain" description="Terpene synthase N-terminal" evidence="1">
    <location>
        <begin position="71"/>
        <end position="220"/>
    </location>
</feature>
<keyword evidence="3" id="KW-1185">Reference proteome</keyword>
<evidence type="ECO:0000313" key="3">
    <source>
        <dbReference type="Proteomes" id="UP001341840"/>
    </source>
</evidence>
<proteinExistence type="predicted"/>
<dbReference type="InterPro" id="IPR008930">
    <property type="entry name" value="Terpenoid_cyclase/PrenylTrfase"/>
</dbReference>
<name>A0ABU6Q9S6_9FABA</name>
<comment type="caution">
    <text evidence="2">The sequence shown here is derived from an EMBL/GenBank/DDBJ whole genome shotgun (WGS) entry which is preliminary data.</text>
</comment>
<dbReference type="Gene3D" id="1.50.10.130">
    <property type="entry name" value="Terpene synthase, N-terminal domain"/>
    <property type="match status" value="1"/>
</dbReference>
<dbReference type="SUPFAM" id="SSF48239">
    <property type="entry name" value="Terpenoid cyclases/Protein prenyltransferases"/>
    <property type="match status" value="1"/>
</dbReference>
<dbReference type="Pfam" id="PF01397">
    <property type="entry name" value="Terpene_synth"/>
    <property type="match status" value="1"/>
</dbReference>
<evidence type="ECO:0000313" key="2">
    <source>
        <dbReference type="EMBL" id="MED6108161.1"/>
    </source>
</evidence>
<dbReference type="InterPro" id="IPR036965">
    <property type="entry name" value="Terpene_synth_N_sf"/>
</dbReference>
<dbReference type="Proteomes" id="UP001341840">
    <property type="component" value="Unassembled WGS sequence"/>
</dbReference>
<dbReference type="EMBL" id="JASCZI010000068">
    <property type="protein sequence ID" value="MED6108161.1"/>
    <property type="molecule type" value="Genomic_DNA"/>
</dbReference>
<dbReference type="InterPro" id="IPR050148">
    <property type="entry name" value="Terpene_synthase-like"/>
</dbReference>
<organism evidence="2 3">
    <name type="scientific">Stylosanthes scabra</name>
    <dbReference type="NCBI Taxonomy" id="79078"/>
    <lineage>
        <taxon>Eukaryota</taxon>
        <taxon>Viridiplantae</taxon>
        <taxon>Streptophyta</taxon>
        <taxon>Embryophyta</taxon>
        <taxon>Tracheophyta</taxon>
        <taxon>Spermatophyta</taxon>
        <taxon>Magnoliopsida</taxon>
        <taxon>eudicotyledons</taxon>
        <taxon>Gunneridae</taxon>
        <taxon>Pentapetalae</taxon>
        <taxon>rosids</taxon>
        <taxon>fabids</taxon>
        <taxon>Fabales</taxon>
        <taxon>Fabaceae</taxon>
        <taxon>Papilionoideae</taxon>
        <taxon>50 kb inversion clade</taxon>
        <taxon>dalbergioids sensu lato</taxon>
        <taxon>Dalbergieae</taxon>
        <taxon>Pterocarpus clade</taxon>
        <taxon>Stylosanthes</taxon>
    </lineage>
</organism>
<dbReference type="PANTHER" id="PTHR31225">
    <property type="entry name" value="OS04G0344100 PROTEIN-RELATED"/>
    <property type="match status" value="1"/>
</dbReference>
<dbReference type="PANTHER" id="PTHR31225:SF244">
    <property type="entry name" value="1,8-CINEOLE SYNTHASE 1, CHLOROPLASTIC-RELATED"/>
    <property type="match status" value="1"/>
</dbReference>
<sequence length="220" mass="25557">MDLPRVASTIQFPKVLLPLRRNSSSPSTIRTLSAPRRSSIQCNALTLVSEDNNSQTQKTDRQIVAKYEPSIWPDNYLQSLNSEYKEEIYQKQHQVLKEEVRKILSKVENDDVDKLDLIDVLQRLGVAYHFKSEIRNILDTIHNIDYSKKKKTLHATALEFRILRHNGYHISTDVFIDFLDEMKNFKISSSVDIEGVLSLYEASFYSWEGETILDEARDFT</sequence>
<gene>
    <name evidence="2" type="ORF">PIB30_020934</name>
</gene>
<reference evidence="2 3" key="1">
    <citation type="journal article" date="2023" name="Plants (Basel)">
        <title>Bridging the Gap: Combining Genomics and Transcriptomics Approaches to Understand Stylosanthes scabra, an Orphan Legume from the Brazilian Caatinga.</title>
        <authorList>
            <person name="Ferreira-Neto J.R.C."/>
            <person name="da Silva M.D."/>
            <person name="Binneck E."/>
            <person name="de Melo N.F."/>
            <person name="da Silva R.H."/>
            <person name="de Melo A.L.T.M."/>
            <person name="Pandolfi V."/>
            <person name="Bustamante F.O."/>
            <person name="Brasileiro-Vidal A.C."/>
            <person name="Benko-Iseppon A.M."/>
        </authorList>
    </citation>
    <scope>NUCLEOTIDE SEQUENCE [LARGE SCALE GENOMIC DNA]</scope>
    <source>
        <tissue evidence="2">Leaves</tissue>
    </source>
</reference>
<dbReference type="InterPro" id="IPR001906">
    <property type="entry name" value="Terpene_synth_N"/>
</dbReference>